<organism evidence="1 2">
    <name type="scientific">Tritrichomonas musculus</name>
    <dbReference type="NCBI Taxonomy" id="1915356"/>
    <lineage>
        <taxon>Eukaryota</taxon>
        <taxon>Metamonada</taxon>
        <taxon>Parabasalia</taxon>
        <taxon>Tritrichomonadida</taxon>
        <taxon>Tritrichomonadidae</taxon>
        <taxon>Tritrichomonas</taxon>
    </lineage>
</organism>
<evidence type="ECO:0000313" key="1">
    <source>
        <dbReference type="EMBL" id="KAK8884172.1"/>
    </source>
</evidence>
<dbReference type="PANTHER" id="PTHR24159">
    <property type="match status" value="1"/>
</dbReference>
<evidence type="ECO:0000313" key="2">
    <source>
        <dbReference type="Proteomes" id="UP001470230"/>
    </source>
</evidence>
<dbReference type="SUPFAM" id="SSF48403">
    <property type="entry name" value="Ankyrin repeat"/>
    <property type="match status" value="1"/>
</dbReference>
<dbReference type="EMBL" id="JAPFFF010000008">
    <property type="protein sequence ID" value="KAK8884172.1"/>
    <property type="molecule type" value="Genomic_DNA"/>
</dbReference>
<dbReference type="PANTHER" id="PTHR24159:SF5">
    <property type="entry name" value="ANK_REP_REGION DOMAIN-CONTAINING PROTEIN"/>
    <property type="match status" value="1"/>
</dbReference>
<dbReference type="Proteomes" id="UP001470230">
    <property type="component" value="Unassembled WGS sequence"/>
</dbReference>
<accession>A0ABR2JZN3</accession>
<evidence type="ECO:0008006" key="3">
    <source>
        <dbReference type="Google" id="ProtNLM"/>
    </source>
</evidence>
<proteinExistence type="predicted"/>
<comment type="caution">
    <text evidence="1">The sequence shown here is derived from an EMBL/GenBank/DDBJ whole genome shotgun (WGS) entry which is preliminary data.</text>
</comment>
<gene>
    <name evidence="1" type="ORF">M9Y10_043278</name>
</gene>
<reference evidence="1 2" key="1">
    <citation type="submission" date="2024-04" db="EMBL/GenBank/DDBJ databases">
        <title>Tritrichomonas musculus Genome.</title>
        <authorList>
            <person name="Alves-Ferreira E."/>
            <person name="Grigg M."/>
            <person name="Lorenzi H."/>
            <person name="Galac M."/>
        </authorList>
    </citation>
    <scope>NUCLEOTIDE SEQUENCE [LARGE SCALE GENOMIC DNA]</scope>
    <source>
        <strain evidence="1 2">EAF2021</strain>
    </source>
</reference>
<dbReference type="InterPro" id="IPR036770">
    <property type="entry name" value="Ankyrin_rpt-contain_sf"/>
</dbReference>
<sequence length="375" mass="45415">MKYIYEIIIDYLEEEDELAETRSFENLLKYFQEQKIRENKYDLKEVLHIIIRISNNHHRTINFSEKIEKVLTSFQDDIKQTFSNWEIFNIFKSSKRMLLFLFENNILIPDKNIFHILKQEKYEKMNYLQFFKIEFNQFKKFKAIEFDTELFKQKRKIGENDDILCNLIRNDLIKEFIVLFNKTNFSLNSEIESSIFETNSFLIDKKPTLIQYSAFFGSIQIFQFLKINNVCLEPSIWKYAIHGKNAEIIHLLEENDVSKETIDFDECLKESIKCHHNDISNYIQNNFIQSNNKRKLLLQKLKYYNFNDFPNEMEIDSELFYYLCKYDYINVVDFLLSEGKIEIKRIIVLILNSNEITSNFLNKVFHLFLMIQFFT</sequence>
<protein>
    <recommendedName>
        <fullName evidence="3">DUF3447 domain-containing protein</fullName>
    </recommendedName>
</protein>
<keyword evidence="2" id="KW-1185">Reference proteome</keyword>
<name>A0ABR2JZN3_9EUKA</name>